<dbReference type="SMART" id="SM00028">
    <property type="entry name" value="TPR"/>
    <property type="match status" value="3"/>
</dbReference>
<dbReference type="GO" id="GO:0003677">
    <property type="term" value="F:DNA binding"/>
    <property type="evidence" value="ECO:0007669"/>
    <property type="project" value="InterPro"/>
</dbReference>
<protein>
    <submittedName>
        <fullName evidence="2">Putative transcriptional regulator</fullName>
    </submittedName>
</protein>
<name>M1MY12_9CLOT</name>
<dbReference type="Proteomes" id="UP000011728">
    <property type="component" value="Chromosome"/>
</dbReference>
<evidence type="ECO:0000259" key="1">
    <source>
        <dbReference type="PROSITE" id="PS50943"/>
    </source>
</evidence>
<sequence length="426" mass="50534">MFNNEIMKQGEKIKRIRKMLHMTQEELAEGICSKQNISLIENNKQKISVNLANAIAKKFNRIAKEKEINISTITPGELMIDEDEQANYIFSNNIISELKEIQTIDLFEQKLLKAENIIREHVITDSNKIELYKLATDFYYYRYQYTKSDKMCDNGLKICINSLNNFEEAIFYIYHSRNYIFTENYIKALQQLDYAEKLNSHIMDDNLSIMILYHRGLTYKKLGEYDTALKYFKILKEKNVKDKTMLLKIKMMYANCLTEKNEFEEAEKEYFEILSINDKDFIALAYKNLSELYLNNKKYKESAKCIKESLIYNEKNVYLDESLFFAAKVLTHVNEDVETYLLQALEICEGKDRENLDLIKDIIDELVLIYIEREEEENLMLMADKAKVLNINYCLSYARISKYYKGRNEEKSTYFTNELIDKLKQV</sequence>
<dbReference type="Gene3D" id="1.10.260.40">
    <property type="entry name" value="lambda repressor-like DNA-binding domains"/>
    <property type="match status" value="1"/>
</dbReference>
<reference evidence="2 3" key="1">
    <citation type="submission" date="2013-02" db="EMBL/GenBank/DDBJ databases">
        <title>Genome sequence of Clostridium saccharoperbutylacetonicum N1-4(HMT).</title>
        <authorList>
            <person name="Poehlein A."/>
            <person name="Daniel R."/>
        </authorList>
    </citation>
    <scope>NUCLEOTIDE SEQUENCE [LARGE SCALE GENOMIC DNA]</scope>
    <source>
        <strain evidence="3">N1-4(HMT)</strain>
    </source>
</reference>
<gene>
    <name evidence="2" type="ORF">Cspa_c56960</name>
</gene>
<dbReference type="SUPFAM" id="SSF48452">
    <property type="entry name" value="TPR-like"/>
    <property type="match status" value="1"/>
</dbReference>
<dbReference type="SUPFAM" id="SSF47413">
    <property type="entry name" value="lambda repressor-like DNA-binding domains"/>
    <property type="match status" value="1"/>
</dbReference>
<dbReference type="InterPro" id="IPR011990">
    <property type="entry name" value="TPR-like_helical_dom_sf"/>
</dbReference>
<evidence type="ECO:0000313" key="3">
    <source>
        <dbReference type="Proteomes" id="UP000011728"/>
    </source>
</evidence>
<dbReference type="InterPro" id="IPR019734">
    <property type="entry name" value="TPR_rpt"/>
</dbReference>
<dbReference type="SMART" id="SM00530">
    <property type="entry name" value="HTH_XRE"/>
    <property type="match status" value="1"/>
</dbReference>
<dbReference type="InterPro" id="IPR010982">
    <property type="entry name" value="Lambda_DNA-bd_dom_sf"/>
</dbReference>
<accession>M1MY12</accession>
<dbReference type="PATRIC" id="fig|931276.5.peg.5741"/>
<feature type="domain" description="HTH cro/C1-type" evidence="1">
    <location>
        <begin position="13"/>
        <end position="68"/>
    </location>
</feature>
<dbReference type="HOGENOM" id="CLU_643574_0_0_9"/>
<dbReference type="InterPro" id="IPR001387">
    <property type="entry name" value="Cro/C1-type_HTH"/>
</dbReference>
<dbReference type="PROSITE" id="PS50943">
    <property type="entry name" value="HTH_CROC1"/>
    <property type="match status" value="1"/>
</dbReference>
<dbReference type="KEGG" id="csr:Cspa_c56960"/>
<dbReference type="EMBL" id="CP004121">
    <property type="protein sequence ID" value="AGF59421.1"/>
    <property type="molecule type" value="Genomic_DNA"/>
</dbReference>
<evidence type="ECO:0000313" key="2">
    <source>
        <dbReference type="EMBL" id="AGF59421.1"/>
    </source>
</evidence>
<proteinExistence type="predicted"/>
<dbReference type="AlphaFoldDB" id="M1MY12"/>
<dbReference type="eggNOG" id="COG0457">
    <property type="taxonomic scope" value="Bacteria"/>
</dbReference>
<dbReference type="CDD" id="cd00093">
    <property type="entry name" value="HTH_XRE"/>
    <property type="match status" value="1"/>
</dbReference>
<dbReference type="Pfam" id="PF01381">
    <property type="entry name" value="HTH_3"/>
    <property type="match status" value="1"/>
</dbReference>
<dbReference type="RefSeq" id="WP_015395728.1">
    <property type="nucleotide sequence ID" value="NC_020291.1"/>
</dbReference>
<dbReference type="Gene3D" id="1.25.40.10">
    <property type="entry name" value="Tetratricopeptide repeat domain"/>
    <property type="match status" value="1"/>
</dbReference>
<keyword evidence="3" id="KW-1185">Reference proteome</keyword>
<dbReference type="OrthoDB" id="1737781at2"/>
<organism evidence="2 3">
    <name type="scientific">Clostridium saccharoperbutylacetonicum N1-4(HMT)</name>
    <dbReference type="NCBI Taxonomy" id="931276"/>
    <lineage>
        <taxon>Bacteria</taxon>
        <taxon>Bacillati</taxon>
        <taxon>Bacillota</taxon>
        <taxon>Clostridia</taxon>
        <taxon>Eubacteriales</taxon>
        <taxon>Clostridiaceae</taxon>
        <taxon>Clostridium</taxon>
    </lineage>
</organism>